<gene>
    <name evidence="1" type="ORF">D5086_032995</name>
</gene>
<evidence type="ECO:0000313" key="2">
    <source>
        <dbReference type="Proteomes" id="UP000309997"/>
    </source>
</evidence>
<evidence type="ECO:0000313" key="1">
    <source>
        <dbReference type="EMBL" id="KAL3564949.1"/>
    </source>
</evidence>
<keyword evidence="2" id="KW-1185">Reference proteome</keyword>
<dbReference type="EMBL" id="RCHU02000019">
    <property type="protein sequence ID" value="KAL3564949.1"/>
    <property type="molecule type" value="Genomic_DNA"/>
</dbReference>
<sequence>LMKAELNSASTSAKMVDDGDVKGDTKCLALVKYTAIPPENQIKCEQLKKTESKTIYFCHKHKLTRANCARGIKEKCKVCQLRISSATYCCINCNFFLHESCLETPQEIQHQYHLQHPLLGRDFDGNPKNCRACNLQIWDIAYYCDICDFALHFTCATYLTSTLKHEFHREHTLFSFVASDLGDQGFIQSLEPQPSKGNFCCETCGNDCSGSFYRCVECNINRHLECIPLPFKVQQEDHHLDPITHGKCSRR</sequence>
<organism evidence="1 2">
    <name type="scientific">Populus alba</name>
    <name type="common">White poplar</name>
    <dbReference type="NCBI Taxonomy" id="43335"/>
    <lineage>
        <taxon>Eukaryota</taxon>
        <taxon>Viridiplantae</taxon>
        <taxon>Streptophyta</taxon>
        <taxon>Embryophyta</taxon>
        <taxon>Tracheophyta</taxon>
        <taxon>Spermatophyta</taxon>
        <taxon>Magnoliopsida</taxon>
        <taxon>eudicotyledons</taxon>
        <taxon>Gunneridae</taxon>
        <taxon>Pentapetalae</taxon>
        <taxon>rosids</taxon>
        <taxon>fabids</taxon>
        <taxon>Malpighiales</taxon>
        <taxon>Salicaceae</taxon>
        <taxon>Saliceae</taxon>
        <taxon>Populus</taxon>
    </lineage>
</organism>
<dbReference type="Proteomes" id="UP000309997">
    <property type="component" value="Unassembled WGS sequence"/>
</dbReference>
<name>A0ACC4AFJ0_POPAL</name>
<accession>A0ACC4AFJ0</accession>
<protein>
    <submittedName>
        <fullName evidence="1">Uncharacterized protein</fullName>
    </submittedName>
</protein>
<reference evidence="1 2" key="1">
    <citation type="journal article" date="2024" name="Plant Biotechnol. J.">
        <title>Genome and CRISPR/Cas9 system of a widespread forest tree (Populus alba) in the world.</title>
        <authorList>
            <person name="Liu Y.J."/>
            <person name="Jiang P.F."/>
            <person name="Han X.M."/>
            <person name="Li X.Y."/>
            <person name="Wang H.M."/>
            <person name="Wang Y.J."/>
            <person name="Wang X.X."/>
            <person name="Zeng Q.Y."/>
        </authorList>
    </citation>
    <scope>NUCLEOTIDE SEQUENCE [LARGE SCALE GENOMIC DNA]</scope>
    <source>
        <strain evidence="2">cv. PAL-ZL1</strain>
    </source>
</reference>
<proteinExistence type="predicted"/>
<feature type="non-terminal residue" evidence="1">
    <location>
        <position position="1"/>
    </location>
</feature>
<comment type="caution">
    <text evidence="1">The sequence shown here is derived from an EMBL/GenBank/DDBJ whole genome shotgun (WGS) entry which is preliminary data.</text>
</comment>